<sequence>MTPGYSQAEPCSPSCLASMIRAPPLVSPLPMQALCKHLVSSQPPGQDGGGVTDLKSQATWNAMNSRIRATGIFQVGICRSQLGGDAHAKHPREEVCARKELGEAHCLTKLPVSL</sequence>
<organism evidence="1 2">
    <name type="scientific">Mauremys mutica</name>
    <name type="common">yellowpond turtle</name>
    <dbReference type="NCBI Taxonomy" id="74926"/>
    <lineage>
        <taxon>Eukaryota</taxon>
        <taxon>Metazoa</taxon>
        <taxon>Chordata</taxon>
        <taxon>Craniata</taxon>
        <taxon>Vertebrata</taxon>
        <taxon>Euteleostomi</taxon>
        <taxon>Archelosauria</taxon>
        <taxon>Testudinata</taxon>
        <taxon>Testudines</taxon>
        <taxon>Cryptodira</taxon>
        <taxon>Durocryptodira</taxon>
        <taxon>Testudinoidea</taxon>
        <taxon>Geoemydidae</taxon>
        <taxon>Geoemydinae</taxon>
        <taxon>Mauremys</taxon>
    </lineage>
</organism>
<dbReference type="AlphaFoldDB" id="A0A9D3XFE1"/>
<dbReference type="Proteomes" id="UP000827986">
    <property type="component" value="Unassembled WGS sequence"/>
</dbReference>
<keyword evidence="2" id="KW-1185">Reference proteome</keyword>
<dbReference type="EMBL" id="JAHDVG010000471">
    <property type="protein sequence ID" value="KAH1179554.1"/>
    <property type="molecule type" value="Genomic_DNA"/>
</dbReference>
<evidence type="ECO:0000313" key="2">
    <source>
        <dbReference type="Proteomes" id="UP000827986"/>
    </source>
</evidence>
<protein>
    <submittedName>
        <fullName evidence="1">Uncharacterized protein</fullName>
    </submittedName>
</protein>
<proteinExistence type="predicted"/>
<name>A0A9D3XFE1_9SAUR</name>
<reference evidence="1" key="1">
    <citation type="submission" date="2021-09" db="EMBL/GenBank/DDBJ databases">
        <title>The genome of Mauremys mutica provides insights into the evolution of semi-aquatic lifestyle.</title>
        <authorList>
            <person name="Gong S."/>
            <person name="Gao Y."/>
        </authorList>
    </citation>
    <scope>NUCLEOTIDE SEQUENCE</scope>
    <source>
        <strain evidence="1">MM-2020</strain>
        <tissue evidence="1">Muscle</tissue>
    </source>
</reference>
<evidence type="ECO:0000313" key="1">
    <source>
        <dbReference type="EMBL" id="KAH1179554.1"/>
    </source>
</evidence>
<accession>A0A9D3XFE1</accession>
<gene>
    <name evidence="1" type="ORF">KIL84_005604</name>
</gene>
<comment type="caution">
    <text evidence="1">The sequence shown here is derived from an EMBL/GenBank/DDBJ whole genome shotgun (WGS) entry which is preliminary data.</text>
</comment>